<feature type="transmembrane region" description="Helical" evidence="1">
    <location>
        <begin position="227"/>
        <end position="248"/>
    </location>
</feature>
<dbReference type="RefSeq" id="WP_190056514.1">
    <property type="nucleotide sequence ID" value="NZ_BMWH01000004.1"/>
</dbReference>
<feature type="transmembrane region" description="Helical" evidence="1">
    <location>
        <begin position="71"/>
        <end position="92"/>
    </location>
</feature>
<evidence type="ECO:0000313" key="3">
    <source>
        <dbReference type="Proteomes" id="UP000623010"/>
    </source>
</evidence>
<feature type="transmembrane region" description="Helical" evidence="1">
    <location>
        <begin position="125"/>
        <end position="147"/>
    </location>
</feature>
<feature type="transmembrane region" description="Helical" evidence="1">
    <location>
        <begin position="283"/>
        <end position="303"/>
    </location>
</feature>
<dbReference type="AlphaFoldDB" id="A0A918QYF1"/>
<evidence type="ECO:0008006" key="4">
    <source>
        <dbReference type="Google" id="ProtNLM"/>
    </source>
</evidence>
<feature type="transmembrane region" description="Helical" evidence="1">
    <location>
        <begin position="323"/>
        <end position="345"/>
    </location>
</feature>
<comment type="caution">
    <text evidence="2">The sequence shown here is derived from an EMBL/GenBank/DDBJ whole genome shotgun (WGS) entry which is preliminary data.</text>
</comment>
<gene>
    <name evidence="2" type="ORF">GCM10010389_14770</name>
</gene>
<feature type="transmembrane region" description="Helical" evidence="1">
    <location>
        <begin position="414"/>
        <end position="435"/>
    </location>
</feature>
<reference evidence="2" key="1">
    <citation type="journal article" date="2014" name="Int. J. Syst. Evol. Microbiol.">
        <title>Complete genome sequence of Corynebacterium casei LMG S-19264T (=DSM 44701T), isolated from a smear-ripened cheese.</title>
        <authorList>
            <consortium name="US DOE Joint Genome Institute (JGI-PGF)"/>
            <person name="Walter F."/>
            <person name="Albersmeier A."/>
            <person name="Kalinowski J."/>
            <person name="Ruckert C."/>
        </authorList>
    </citation>
    <scope>NUCLEOTIDE SEQUENCE</scope>
    <source>
        <strain evidence="2">JCM 5016</strain>
    </source>
</reference>
<keyword evidence="3" id="KW-1185">Reference proteome</keyword>
<feature type="transmembrane region" description="Helical" evidence="1">
    <location>
        <begin position="28"/>
        <end position="51"/>
    </location>
</feature>
<reference evidence="2" key="2">
    <citation type="submission" date="2020-09" db="EMBL/GenBank/DDBJ databases">
        <authorList>
            <person name="Sun Q."/>
            <person name="Ohkuma M."/>
        </authorList>
    </citation>
    <scope>NUCLEOTIDE SEQUENCE</scope>
    <source>
        <strain evidence="2">JCM 5016</strain>
    </source>
</reference>
<accession>A0A918QYF1</accession>
<dbReference type="Proteomes" id="UP000623010">
    <property type="component" value="Unassembled WGS sequence"/>
</dbReference>
<feature type="transmembrane region" description="Helical" evidence="1">
    <location>
        <begin position="382"/>
        <end position="402"/>
    </location>
</feature>
<keyword evidence="1" id="KW-1133">Transmembrane helix</keyword>
<dbReference type="GO" id="GO:0005886">
    <property type="term" value="C:plasma membrane"/>
    <property type="evidence" value="ECO:0007669"/>
    <property type="project" value="UniProtKB-SubCell"/>
</dbReference>
<sequence length="447" mass="45311">MSDGNLGADLRLAWLLSRGSDRREWWRAGLTALGAALATGFTLAAVAVASVQGQVNAPIGGGLLDRPGERSGVVLALLLLLIPVLGLLGQGARVGAVHRDRRLAGLRLAGASPARVRRIAALETGLVCLLGSALATAGAVPLLLAAWHPPARVWAGAALVAAAVPVLGALVSVVALRRVAASPLGTVRRVRPERGPSAAFPVAAVLLVAVGLLVTPEAFRGVLTAPLLVTGAVVATGAGALWLTGAAARLTGRLLAARTGRPAVLIAAERLRQDPWAAARTHAAVLLVTVVGTGFVGVRQAFLADLRGKPETLTTDLSFYTTGLDLTAAAILVALVLALAALAVGTAESLATRRRELAAQAAAGVPRAVLARALLLETALPLAPALLVAGCGGLAIGVWYAAVNGTRTMPYAALLVPFGVFGCCLLAAAASLPLLRRSVRPGELRHA</sequence>
<protein>
    <recommendedName>
        <fullName evidence="4">ABC transporter permease</fullName>
    </recommendedName>
</protein>
<name>A0A918QYF1_9ACTN</name>
<keyword evidence="1" id="KW-0472">Membrane</keyword>
<keyword evidence="1" id="KW-0812">Transmembrane</keyword>
<feature type="transmembrane region" description="Helical" evidence="1">
    <location>
        <begin position="153"/>
        <end position="176"/>
    </location>
</feature>
<evidence type="ECO:0000313" key="2">
    <source>
        <dbReference type="EMBL" id="GGZ78297.1"/>
    </source>
</evidence>
<dbReference type="EMBL" id="BMWH01000004">
    <property type="protein sequence ID" value="GGZ78297.1"/>
    <property type="molecule type" value="Genomic_DNA"/>
</dbReference>
<evidence type="ECO:0000256" key="1">
    <source>
        <dbReference type="SAM" id="Phobius"/>
    </source>
</evidence>
<feature type="transmembrane region" description="Helical" evidence="1">
    <location>
        <begin position="197"/>
        <end position="215"/>
    </location>
</feature>
<proteinExistence type="predicted"/>
<organism evidence="2 3">
    <name type="scientific">Streptomyces echinoruber</name>
    <dbReference type="NCBI Taxonomy" id="68898"/>
    <lineage>
        <taxon>Bacteria</taxon>
        <taxon>Bacillati</taxon>
        <taxon>Actinomycetota</taxon>
        <taxon>Actinomycetes</taxon>
        <taxon>Kitasatosporales</taxon>
        <taxon>Streptomycetaceae</taxon>
        <taxon>Streptomyces</taxon>
    </lineage>
</organism>